<evidence type="ECO:0000313" key="1">
    <source>
        <dbReference type="EMBL" id="QNS09465.1"/>
    </source>
</evidence>
<sequence>MTKPFEVHLFLINGQPDPATCVCPRAACGGLVKMLDDCPTHRPLSGDAPIMGFKPVARCCPAPPQPASV</sequence>
<dbReference type="AlphaFoldDB" id="A0A7H1BL60"/>
<dbReference type="EMBL" id="CP061283">
    <property type="protein sequence ID" value="QNS09465.1"/>
    <property type="molecule type" value="Genomic_DNA"/>
</dbReference>
<dbReference type="Proteomes" id="UP000516428">
    <property type="component" value="Plasmid unnamed2"/>
</dbReference>
<accession>A0A7H1BL60</accession>
<keyword evidence="1" id="KW-0614">Plasmid</keyword>
<name>A0A7H1BL60_9ACTN</name>
<geneLocation type="plasmid" evidence="1 2">
    <name>unnamed2</name>
</geneLocation>
<protein>
    <submittedName>
        <fullName evidence="1">Uncharacterized protein</fullName>
    </submittedName>
</protein>
<gene>
    <name evidence="1" type="ORF">IAG42_37545</name>
</gene>
<keyword evidence="2" id="KW-1185">Reference proteome</keyword>
<dbReference type="RefSeq" id="WP_188342120.1">
    <property type="nucleotide sequence ID" value="NZ_CP061283.1"/>
</dbReference>
<reference evidence="1 2" key="1">
    <citation type="submission" date="2020-09" db="EMBL/GenBank/DDBJ databases">
        <title>A novel species.</title>
        <authorList>
            <person name="Gao J."/>
        </authorList>
    </citation>
    <scope>NUCLEOTIDE SEQUENCE [LARGE SCALE GENOMIC DNA]</scope>
    <source>
        <strain evidence="1 2">CRXT-Y-14</strain>
        <plasmid evidence="1 2">unnamed2</plasmid>
    </source>
</reference>
<organism evidence="1 2">
    <name type="scientific">Streptomyces xanthii</name>
    <dbReference type="NCBI Taxonomy" id="2768069"/>
    <lineage>
        <taxon>Bacteria</taxon>
        <taxon>Bacillati</taxon>
        <taxon>Actinomycetota</taxon>
        <taxon>Actinomycetes</taxon>
        <taxon>Kitasatosporales</taxon>
        <taxon>Streptomycetaceae</taxon>
        <taxon>Streptomyces</taxon>
    </lineage>
</organism>
<evidence type="ECO:0000313" key="2">
    <source>
        <dbReference type="Proteomes" id="UP000516428"/>
    </source>
</evidence>
<proteinExistence type="predicted"/>
<dbReference type="KEGG" id="sxn:IAG42_37545"/>